<organism evidence="3 4">
    <name type="scientific">Hibiscus syriacus</name>
    <name type="common">Rose of Sharon</name>
    <dbReference type="NCBI Taxonomy" id="106335"/>
    <lineage>
        <taxon>Eukaryota</taxon>
        <taxon>Viridiplantae</taxon>
        <taxon>Streptophyta</taxon>
        <taxon>Embryophyta</taxon>
        <taxon>Tracheophyta</taxon>
        <taxon>Spermatophyta</taxon>
        <taxon>Magnoliopsida</taxon>
        <taxon>eudicotyledons</taxon>
        <taxon>Gunneridae</taxon>
        <taxon>Pentapetalae</taxon>
        <taxon>rosids</taxon>
        <taxon>malvids</taxon>
        <taxon>Malvales</taxon>
        <taxon>Malvaceae</taxon>
        <taxon>Malvoideae</taxon>
        <taxon>Hibiscus</taxon>
    </lineage>
</organism>
<protein>
    <submittedName>
        <fullName evidence="3">Uncharacterized protein</fullName>
    </submittedName>
</protein>
<feature type="signal peptide" evidence="2">
    <location>
        <begin position="1"/>
        <end position="28"/>
    </location>
</feature>
<evidence type="ECO:0000313" key="3">
    <source>
        <dbReference type="EMBL" id="KAE8700481.1"/>
    </source>
</evidence>
<evidence type="ECO:0000313" key="4">
    <source>
        <dbReference type="Proteomes" id="UP000436088"/>
    </source>
</evidence>
<evidence type="ECO:0000256" key="1">
    <source>
        <dbReference type="SAM" id="MobiDB-lite"/>
    </source>
</evidence>
<name>A0A6A3A7X4_HIBSY</name>
<comment type="caution">
    <text evidence="3">The sequence shown here is derived from an EMBL/GenBank/DDBJ whole genome shotgun (WGS) entry which is preliminary data.</text>
</comment>
<sequence length="176" mass="18898">MKNRSLLRWVSLTLAIFIILISQSQSHAATQTLPILDYLTIESFINRTLQWRGSSDHPLKSHGNLKLSTSSVVAGVLSFVAASISSAGGGSIANVMYNLQAKSAKFGGMTMIDYDIALLSEPCMLNSVGFWKMESDRNLGARNGYENLETGGSGEVKSVEEPLVSMEGKGTPGPVQ</sequence>
<feature type="chain" id="PRO_5025637784" evidence="2">
    <location>
        <begin position="29"/>
        <end position="176"/>
    </location>
</feature>
<accession>A0A6A3A7X4</accession>
<reference evidence="3" key="1">
    <citation type="submission" date="2019-09" db="EMBL/GenBank/DDBJ databases">
        <title>Draft genome information of white flower Hibiscus syriacus.</title>
        <authorList>
            <person name="Kim Y.-M."/>
        </authorList>
    </citation>
    <scope>NUCLEOTIDE SEQUENCE [LARGE SCALE GENOMIC DNA]</scope>
    <source>
        <strain evidence="3">YM2019G1</strain>
    </source>
</reference>
<keyword evidence="2" id="KW-0732">Signal</keyword>
<feature type="region of interest" description="Disordered" evidence="1">
    <location>
        <begin position="145"/>
        <end position="176"/>
    </location>
</feature>
<keyword evidence="4" id="KW-1185">Reference proteome</keyword>
<dbReference type="EMBL" id="VEPZ02001028">
    <property type="protein sequence ID" value="KAE8700481.1"/>
    <property type="molecule type" value="Genomic_DNA"/>
</dbReference>
<gene>
    <name evidence="3" type="ORF">F3Y22_tig00110556pilonHSYRG00084</name>
</gene>
<dbReference type="AlphaFoldDB" id="A0A6A3A7X4"/>
<proteinExistence type="predicted"/>
<dbReference type="Proteomes" id="UP000436088">
    <property type="component" value="Unassembled WGS sequence"/>
</dbReference>
<evidence type="ECO:0000256" key="2">
    <source>
        <dbReference type="SAM" id="SignalP"/>
    </source>
</evidence>